<dbReference type="PANTHER" id="PTHR34193">
    <property type="entry name" value="OS11G0199801 PROTEIN"/>
    <property type="match status" value="1"/>
</dbReference>
<dbReference type="AlphaFoldDB" id="A0AAV1E738"/>
<feature type="region of interest" description="Disordered" evidence="1">
    <location>
        <begin position="218"/>
        <end position="249"/>
    </location>
</feature>
<dbReference type="PANTHER" id="PTHR34193:SF1">
    <property type="entry name" value="EXPRESSED PROTEIN"/>
    <property type="match status" value="1"/>
</dbReference>
<accession>A0AAV1E738</accession>
<proteinExistence type="predicted"/>
<protein>
    <submittedName>
        <fullName evidence="2">OLC1v1016492C1</fullName>
    </submittedName>
</protein>
<evidence type="ECO:0000313" key="2">
    <source>
        <dbReference type="EMBL" id="CAI9115567.1"/>
    </source>
</evidence>
<feature type="region of interest" description="Disordered" evidence="1">
    <location>
        <begin position="55"/>
        <end position="86"/>
    </location>
</feature>
<gene>
    <name evidence="2" type="ORF">OLC1_LOCUS22069</name>
</gene>
<dbReference type="Proteomes" id="UP001161247">
    <property type="component" value="Chromosome 8"/>
</dbReference>
<keyword evidence="3" id="KW-1185">Reference proteome</keyword>
<feature type="compositionally biased region" description="Polar residues" evidence="1">
    <location>
        <begin position="219"/>
        <end position="248"/>
    </location>
</feature>
<feature type="region of interest" description="Disordered" evidence="1">
    <location>
        <begin position="261"/>
        <end position="295"/>
    </location>
</feature>
<evidence type="ECO:0000313" key="3">
    <source>
        <dbReference type="Proteomes" id="UP001161247"/>
    </source>
</evidence>
<organism evidence="2 3">
    <name type="scientific">Oldenlandia corymbosa var. corymbosa</name>
    <dbReference type="NCBI Taxonomy" id="529605"/>
    <lineage>
        <taxon>Eukaryota</taxon>
        <taxon>Viridiplantae</taxon>
        <taxon>Streptophyta</taxon>
        <taxon>Embryophyta</taxon>
        <taxon>Tracheophyta</taxon>
        <taxon>Spermatophyta</taxon>
        <taxon>Magnoliopsida</taxon>
        <taxon>eudicotyledons</taxon>
        <taxon>Gunneridae</taxon>
        <taxon>Pentapetalae</taxon>
        <taxon>asterids</taxon>
        <taxon>lamiids</taxon>
        <taxon>Gentianales</taxon>
        <taxon>Rubiaceae</taxon>
        <taxon>Rubioideae</taxon>
        <taxon>Spermacoceae</taxon>
        <taxon>Hedyotis-Oldenlandia complex</taxon>
        <taxon>Oldenlandia</taxon>
    </lineage>
</organism>
<feature type="compositionally biased region" description="Low complexity" evidence="1">
    <location>
        <begin position="261"/>
        <end position="290"/>
    </location>
</feature>
<feature type="region of interest" description="Disordered" evidence="1">
    <location>
        <begin position="1"/>
        <end position="21"/>
    </location>
</feature>
<reference evidence="2" key="1">
    <citation type="submission" date="2023-03" db="EMBL/GenBank/DDBJ databases">
        <authorList>
            <person name="Julca I."/>
        </authorList>
    </citation>
    <scope>NUCLEOTIDE SEQUENCE</scope>
</reference>
<dbReference type="EMBL" id="OX459125">
    <property type="protein sequence ID" value="CAI9115567.1"/>
    <property type="molecule type" value="Genomic_DNA"/>
</dbReference>
<evidence type="ECO:0000256" key="1">
    <source>
        <dbReference type="SAM" id="MobiDB-lite"/>
    </source>
</evidence>
<sequence length="314" mass="35307">MLEPRNESESEQSNIFDPFKSIHDEKGYQSLVNSGAGARITADWNINSDGGVQFMPLRNSSEDDETGEIHSPPLWQSSPPHRSSSQYQNYNNFRSLSPASRTQAIVRGQRELMEMVKNMPESSYELSLKDLVEHHHRQLVPRIMGSPKEESCLLDDHDDEAREEQVLKQRQRSIRRQESNNNEKKTAKFLRSGSLVENRGLFLKMVFPVSFKSSKKKNLVTQNSTISSRVSPKPEISSSDKPSNSRNCSVDKEWWKKRFAGSSGSDITNSSNSGSTGSSGSSSSIHSHSSNGRKKMGFLRSCFSCFYGTRSQAD</sequence>
<feature type="compositionally biased region" description="Polar residues" evidence="1">
    <location>
        <begin position="74"/>
        <end position="86"/>
    </location>
</feature>
<name>A0AAV1E738_OLDCO</name>